<gene>
    <name evidence="6" type="ORF">A2V92_00560</name>
</gene>
<evidence type="ECO:0000256" key="2">
    <source>
        <dbReference type="ARBA" id="ARBA00022723"/>
    </source>
</evidence>
<dbReference type="GO" id="GO:0006284">
    <property type="term" value="P:base-excision repair"/>
    <property type="evidence" value="ECO:0007669"/>
    <property type="project" value="InterPro"/>
</dbReference>
<keyword evidence="3" id="KW-0408">Iron</keyword>
<dbReference type="EMBL" id="MFST01000063">
    <property type="protein sequence ID" value="OGI44236.1"/>
    <property type="molecule type" value="Genomic_DNA"/>
</dbReference>
<evidence type="ECO:0000313" key="6">
    <source>
        <dbReference type="EMBL" id="OGI44236.1"/>
    </source>
</evidence>
<dbReference type="InterPro" id="IPR003265">
    <property type="entry name" value="HhH-GPD_domain"/>
</dbReference>
<keyword evidence="6" id="KW-0255">Endonuclease</keyword>
<accession>A0A1F6TGM7</accession>
<dbReference type="PIRSF" id="PIRSF001435">
    <property type="entry name" value="Nth"/>
    <property type="match status" value="1"/>
</dbReference>
<name>A0A1F6TGM7_9PROT</name>
<organism evidence="6 7">
    <name type="scientific">Candidatus Muproteobacteria bacterium RBG_16_65_31</name>
    <dbReference type="NCBI Taxonomy" id="1817759"/>
    <lineage>
        <taxon>Bacteria</taxon>
        <taxon>Pseudomonadati</taxon>
        <taxon>Pseudomonadota</taxon>
        <taxon>Candidatus Muproteobacteria</taxon>
    </lineage>
</organism>
<evidence type="ECO:0000259" key="5">
    <source>
        <dbReference type="SMART" id="SM00478"/>
    </source>
</evidence>
<evidence type="ECO:0000256" key="3">
    <source>
        <dbReference type="ARBA" id="ARBA00023004"/>
    </source>
</evidence>
<proteinExistence type="predicted"/>
<keyword evidence="2" id="KW-0479">Metal-binding</keyword>
<evidence type="ECO:0000256" key="1">
    <source>
        <dbReference type="ARBA" id="ARBA00022485"/>
    </source>
</evidence>
<dbReference type="PANTHER" id="PTHR10359">
    <property type="entry name" value="A/G-SPECIFIC ADENINE GLYCOSYLASE/ENDONUCLEASE III"/>
    <property type="match status" value="1"/>
</dbReference>
<keyword evidence="4" id="KW-0411">Iron-sulfur</keyword>
<evidence type="ECO:0000313" key="7">
    <source>
        <dbReference type="Proteomes" id="UP000179344"/>
    </source>
</evidence>
<dbReference type="PANTHER" id="PTHR10359:SF19">
    <property type="entry name" value="DNA REPAIR GLYCOSYLASE MJ1434-RELATED"/>
    <property type="match status" value="1"/>
</dbReference>
<dbReference type="Gene3D" id="1.10.1670.10">
    <property type="entry name" value="Helix-hairpin-Helix base-excision DNA repair enzymes (C-terminal)"/>
    <property type="match status" value="1"/>
</dbReference>
<dbReference type="Gene3D" id="1.10.340.30">
    <property type="entry name" value="Hypothetical protein, domain 2"/>
    <property type="match status" value="1"/>
</dbReference>
<dbReference type="SMART" id="SM00478">
    <property type="entry name" value="ENDO3c"/>
    <property type="match status" value="1"/>
</dbReference>
<reference evidence="6 7" key="1">
    <citation type="journal article" date="2016" name="Nat. Commun.">
        <title>Thousands of microbial genomes shed light on interconnected biogeochemical processes in an aquifer system.</title>
        <authorList>
            <person name="Anantharaman K."/>
            <person name="Brown C.T."/>
            <person name="Hug L.A."/>
            <person name="Sharon I."/>
            <person name="Castelle C.J."/>
            <person name="Probst A.J."/>
            <person name="Thomas B.C."/>
            <person name="Singh A."/>
            <person name="Wilkins M.J."/>
            <person name="Karaoz U."/>
            <person name="Brodie E.L."/>
            <person name="Williams K.H."/>
            <person name="Hubbard S.S."/>
            <person name="Banfield J.F."/>
        </authorList>
    </citation>
    <scope>NUCLEOTIDE SEQUENCE [LARGE SCALE GENOMIC DNA]</scope>
</reference>
<keyword evidence="1" id="KW-0004">4Fe-4S</keyword>
<dbReference type="AlphaFoldDB" id="A0A1F6TGM7"/>
<dbReference type="GO" id="GO:0051539">
    <property type="term" value="F:4 iron, 4 sulfur cluster binding"/>
    <property type="evidence" value="ECO:0007669"/>
    <property type="project" value="UniProtKB-KW"/>
</dbReference>
<dbReference type="Pfam" id="PF00730">
    <property type="entry name" value="HhH-GPD"/>
    <property type="match status" value="1"/>
</dbReference>
<evidence type="ECO:0000256" key="4">
    <source>
        <dbReference type="ARBA" id="ARBA00023014"/>
    </source>
</evidence>
<dbReference type="SUPFAM" id="SSF48150">
    <property type="entry name" value="DNA-glycosylase"/>
    <property type="match status" value="1"/>
</dbReference>
<keyword evidence="6" id="KW-0378">Hydrolase</keyword>
<keyword evidence="6" id="KW-0540">Nuclease</keyword>
<dbReference type="InterPro" id="IPR011257">
    <property type="entry name" value="DNA_glycosylase"/>
</dbReference>
<sequence length="217" mass="24550">MTARATFRGVYRRLYAANGRQHWWPGDSRFEIMVGAVLTQNTAWTNVERAIANLKRAGALTPEAIVKAPHRRLAAWLRPSGYFNVKAKRLKEMCRWLIGRGGVRRLARLSTHDLRAALIAVHGIGPETADDIVLYAFERPVFVIDAYTRRIFMRLGLIRGDEGYETLRHTFEHALGPDAPLFNEYHALIVRHGKDVCRKRPLCGGCCLAAICPMAKE</sequence>
<dbReference type="CDD" id="cd00056">
    <property type="entry name" value="ENDO3c"/>
    <property type="match status" value="1"/>
</dbReference>
<comment type="caution">
    <text evidence="6">The sequence shown here is derived from an EMBL/GenBank/DDBJ whole genome shotgun (WGS) entry which is preliminary data.</text>
</comment>
<dbReference type="GO" id="GO:0004519">
    <property type="term" value="F:endonuclease activity"/>
    <property type="evidence" value="ECO:0007669"/>
    <property type="project" value="UniProtKB-KW"/>
</dbReference>
<dbReference type="InterPro" id="IPR023170">
    <property type="entry name" value="HhH_base_excis_C"/>
</dbReference>
<dbReference type="Proteomes" id="UP000179344">
    <property type="component" value="Unassembled WGS sequence"/>
</dbReference>
<dbReference type="GO" id="GO:0046872">
    <property type="term" value="F:metal ion binding"/>
    <property type="evidence" value="ECO:0007669"/>
    <property type="project" value="UniProtKB-KW"/>
</dbReference>
<protein>
    <submittedName>
        <fullName evidence="6">Endonuclease</fullName>
    </submittedName>
</protein>
<feature type="domain" description="HhH-GPD" evidence="5">
    <location>
        <begin position="38"/>
        <end position="195"/>
    </location>
</feature>